<dbReference type="Proteomes" id="UP000612893">
    <property type="component" value="Unassembled WGS sequence"/>
</dbReference>
<evidence type="ECO:0000256" key="4">
    <source>
        <dbReference type="RuleBase" id="RU365014"/>
    </source>
</evidence>
<evidence type="ECO:0000313" key="7">
    <source>
        <dbReference type="Proteomes" id="UP000612893"/>
    </source>
</evidence>
<dbReference type="AlphaFoldDB" id="A0A934N8Q8"/>
<proteinExistence type="inferred from homology"/>
<comment type="cofactor">
    <cofactor evidence="1 4">
        <name>thiamine diphosphate</name>
        <dbReference type="ChEBI" id="CHEBI:58937"/>
    </cofactor>
</comment>
<dbReference type="GO" id="GO:0009083">
    <property type="term" value="P:branched-chain amino acid catabolic process"/>
    <property type="evidence" value="ECO:0007669"/>
    <property type="project" value="TreeGrafter"/>
</dbReference>
<organism evidence="6 7">
    <name type="scientific">Candidatus Nephthysia bennettiae</name>
    <dbReference type="NCBI Taxonomy" id="3127016"/>
    <lineage>
        <taxon>Bacteria</taxon>
        <taxon>Bacillati</taxon>
        <taxon>Candidatus Dormiibacterota</taxon>
        <taxon>Candidatus Dormibacteria</taxon>
        <taxon>Candidatus Dormibacterales</taxon>
        <taxon>Candidatus Dormibacteraceae</taxon>
        <taxon>Candidatus Nephthysia</taxon>
    </lineage>
</organism>
<evidence type="ECO:0000313" key="6">
    <source>
        <dbReference type="EMBL" id="MBJ7598233.1"/>
    </source>
</evidence>
<reference evidence="6" key="1">
    <citation type="submission" date="2020-10" db="EMBL/GenBank/DDBJ databases">
        <title>Ca. Dormibacterota MAGs.</title>
        <authorList>
            <person name="Montgomery K."/>
        </authorList>
    </citation>
    <scope>NUCLEOTIDE SEQUENCE [LARGE SCALE GENOMIC DNA]</scope>
    <source>
        <strain evidence="6">SC8812_S17_10</strain>
    </source>
</reference>
<feature type="domain" description="Dehydrogenase E1 component" evidence="5">
    <location>
        <begin position="11"/>
        <end position="295"/>
    </location>
</feature>
<comment type="catalytic activity">
    <reaction evidence="4">
        <text>N(6)-[(R)-lipoyl]-L-lysyl-[protein] + 3-methyl-2-oxobutanoate + H(+) = N(6)-[(R)-S(8)-2-methylpropanoyldihydrolipoyl]-L-lysyl-[protein] + CO2</text>
        <dbReference type="Rhea" id="RHEA:13457"/>
        <dbReference type="Rhea" id="RHEA-COMP:10474"/>
        <dbReference type="Rhea" id="RHEA-COMP:10497"/>
        <dbReference type="ChEBI" id="CHEBI:11851"/>
        <dbReference type="ChEBI" id="CHEBI:15378"/>
        <dbReference type="ChEBI" id="CHEBI:16526"/>
        <dbReference type="ChEBI" id="CHEBI:83099"/>
        <dbReference type="ChEBI" id="CHEBI:83142"/>
        <dbReference type="EC" id="1.2.4.4"/>
    </reaction>
</comment>
<dbReference type="InterPro" id="IPR050771">
    <property type="entry name" value="Alpha-ketoacid_DH_E1_comp"/>
</dbReference>
<comment type="caution">
    <text evidence="6">The sequence shown here is derived from an EMBL/GenBank/DDBJ whole genome shotgun (WGS) entry which is preliminary data.</text>
</comment>
<dbReference type="EMBL" id="JAEKNR010000100">
    <property type="protein sequence ID" value="MBJ7598233.1"/>
    <property type="molecule type" value="Genomic_DNA"/>
</dbReference>
<evidence type="ECO:0000256" key="2">
    <source>
        <dbReference type="ARBA" id="ARBA00023002"/>
    </source>
</evidence>
<sequence>MDEEFLLEALRLMMLSRTYDEKVIGLQRQGRFGVYSPGLGQEASIVGSAMALDPSRDWIVPQYRELMAVVHHGYPLELITATYMGKTTLETRIPEGVNVLPTQVALAAQLPHATGLAWGLKLQGKDSVVMAYIGEGGSSEGDFHEAMNLAGVQRAPIVFFMQNNQWAISTPRRLQSAAASFSLRAAGYGFPGLEVDGNDVLAVYDAAVEAVERARAGDGPTLVEAVTYRMGFHNTTDNPSRYQDPAEFEEARQRDPIERVVKYLTSLGLWSEERQRACAEDAAAEVDRVVEAAQRLEGVRPEMLFDNVFARPPRRIQRQRAQFLASIDGTAG</sequence>
<evidence type="ECO:0000259" key="5">
    <source>
        <dbReference type="Pfam" id="PF00676"/>
    </source>
</evidence>
<dbReference type="CDD" id="cd02000">
    <property type="entry name" value="TPP_E1_PDC_ADC_BCADC"/>
    <property type="match status" value="1"/>
</dbReference>
<dbReference type="SUPFAM" id="SSF52518">
    <property type="entry name" value="Thiamin diphosphate-binding fold (THDP-binding)"/>
    <property type="match status" value="1"/>
</dbReference>
<evidence type="ECO:0000256" key="3">
    <source>
        <dbReference type="ARBA" id="ARBA00023052"/>
    </source>
</evidence>
<dbReference type="GO" id="GO:0003863">
    <property type="term" value="F:branched-chain 2-oxo acid dehydrogenase activity"/>
    <property type="evidence" value="ECO:0007669"/>
    <property type="project" value="UniProtKB-EC"/>
</dbReference>
<comment type="function">
    <text evidence="4">The branched-chain alpha-keto dehydrogenase complex catalyzes the overall conversion of alpha-keto acids to acyl-CoA and CO(2). It contains multiple copies of three enzymatic components: branched-chain alpha-keto acid decarboxylase (E1), lipoamide acyltransferase (E2) and lipoamide dehydrogenase (E3).</text>
</comment>
<dbReference type="Pfam" id="PF00676">
    <property type="entry name" value="E1_dh"/>
    <property type="match status" value="1"/>
</dbReference>
<dbReference type="PANTHER" id="PTHR43380:SF1">
    <property type="entry name" value="2-OXOISOVALERATE DEHYDROGENASE SUBUNIT ALPHA, MITOCHONDRIAL"/>
    <property type="match status" value="1"/>
</dbReference>
<keyword evidence="7" id="KW-1185">Reference proteome</keyword>
<keyword evidence="2 4" id="KW-0560">Oxidoreductase</keyword>
<comment type="similarity">
    <text evidence="4">Belongs to the BCKDHA family.</text>
</comment>
<evidence type="ECO:0000256" key="1">
    <source>
        <dbReference type="ARBA" id="ARBA00001964"/>
    </source>
</evidence>
<dbReference type="EC" id="1.2.4.4" evidence="4"/>
<protein>
    <recommendedName>
        <fullName evidence="4">2-oxoisovalerate dehydrogenase subunit alpha</fullName>
        <ecNumber evidence="4">1.2.4.4</ecNumber>
    </recommendedName>
    <alternativeName>
        <fullName evidence="4">Branched-chain alpha-keto acid dehydrogenase E1 component alpha chain</fullName>
    </alternativeName>
</protein>
<accession>A0A934N8Q8</accession>
<keyword evidence="6" id="KW-0670">Pyruvate</keyword>
<dbReference type="Gene3D" id="3.40.50.970">
    <property type="match status" value="1"/>
</dbReference>
<keyword evidence="3 4" id="KW-0786">Thiamine pyrophosphate</keyword>
<dbReference type="InterPro" id="IPR029061">
    <property type="entry name" value="THDP-binding"/>
</dbReference>
<name>A0A934N8Q8_9BACT</name>
<dbReference type="InterPro" id="IPR001017">
    <property type="entry name" value="DH_E1"/>
</dbReference>
<gene>
    <name evidence="6" type="ORF">JF922_09135</name>
</gene>
<dbReference type="PANTHER" id="PTHR43380">
    <property type="entry name" value="2-OXOISOVALERATE DEHYDROGENASE SUBUNIT ALPHA, MITOCHONDRIAL"/>
    <property type="match status" value="1"/>
</dbReference>